<accession>A0A191ZYH8</accession>
<sequence>MALEEVKNQITKYGFTLNDLSRELEQGKQRKRKARSISVPEATNNKIKLDPPSQVKIKLTDEDD</sequence>
<gene>
    <name evidence="2" type="ORF">A9Y76_11760</name>
</gene>
<feature type="region of interest" description="Disordered" evidence="1">
    <location>
        <begin position="24"/>
        <end position="64"/>
    </location>
</feature>
<evidence type="ECO:0000313" key="3">
    <source>
        <dbReference type="Proteomes" id="UP000078572"/>
    </source>
</evidence>
<name>A0A191ZYH8_9RALS</name>
<dbReference type="Proteomes" id="UP000078572">
    <property type="component" value="Chromosome 1"/>
</dbReference>
<proteinExistence type="predicted"/>
<keyword evidence="3" id="KW-1185">Reference proteome</keyword>
<evidence type="ECO:0000313" key="2">
    <source>
        <dbReference type="EMBL" id="ANJ73106.1"/>
    </source>
</evidence>
<dbReference type="RefSeq" id="WP_064804268.1">
    <property type="nucleotide sequence ID" value="NZ_CP082862.1"/>
</dbReference>
<dbReference type="EMBL" id="CP016022">
    <property type="protein sequence ID" value="ANJ73106.1"/>
    <property type="molecule type" value="Genomic_DNA"/>
</dbReference>
<protein>
    <submittedName>
        <fullName evidence="2">Uncharacterized protein</fullName>
    </submittedName>
</protein>
<evidence type="ECO:0000256" key="1">
    <source>
        <dbReference type="SAM" id="MobiDB-lite"/>
    </source>
</evidence>
<reference evidence="3" key="1">
    <citation type="submission" date="2016-06" db="EMBL/GenBank/DDBJ databases">
        <authorList>
            <person name="Xu Y."/>
            <person name="Nagy A."/>
            <person name="Yan X."/>
            <person name="Kim S.W."/>
            <person name="Haley B."/>
            <person name="Liu N.T."/>
            <person name="Nou X."/>
        </authorList>
    </citation>
    <scope>NUCLEOTIDE SEQUENCE [LARGE SCALE GENOMIC DNA]</scope>
    <source>
        <strain evidence="3">ATCC 49129</strain>
    </source>
</reference>
<organism evidence="2 3">
    <name type="scientific">Ralstonia insidiosa</name>
    <dbReference type="NCBI Taxonomy" id="190721"/>
    <lineage>
        <taxon>Bacteria</taxon>
        <taxon>Pseudomonadati</taxon>
        <taxon>Pseudomonadota</taxon>
        <taxon>Betaproteobacteria</taxon>
        <taxon>Burkholderiales</taxon>
        <taxon>Burkholderiaceae</taxon>
        <taxon>Ralstonia</taxon>
    </lineage>
</organism>
<dbReference type="AlphaFoldDB" id="A0A191ZYH8"/>